<dbReference type="InterPro" id="IPR014718">
    <property type="entry name" value="GH-type_carb-bd"/>
</dbReference>
<protein>
    <submittedName>
        <fullName evidence="1">Aldose 1-epimerase family protein</fullName>
    </submittedName>
</protein>
<dbReference type="InterPro" id="IPR011013">
    <property type="entry name" value="Gal_mutarotase_sf_dom"/>
</dbReference>
<dbReference type="EMBL" id="JAIVFP010000001">
    <property type="protein sequence ID" value="MCI4683507.1"/>
    <property type="molecule type" value="Genomic_DNA"/>
</dbReference>
<name>A0ABS9Z8I2_9HYPH</name>
<dbReference type="PANTHER" id="PTHR11122">
    <property type="entry name" value="APOSPORY-ASSOCIATED PROTEIN C-RELATED"/>
    <property type="match status" value="1"/>
</dbReference>
<dbReference type="PANTHER" id="PTHR11122:SF13">
    <property type="entry name" value="GLUCOSE-6-PHOSPHATE 1-EPIMERASE"/>
    <property type="match status" value="1"/>
</dbReference>
<dbReference type="Proteomes" id="UP001139104">
    <property type="component" value="Unassembled WGS sequence"/>
</dbReference>
<reference evidence="1" key="1">
    <citation type="journal article" date="2022" name="ISME J.">
        <title>Identification of active gaseous-alkane degraders at natural gas seeps.</title>
        <authorList>
            <person name="Farhan Ul Haque M."/>
            <person name="Hernandez M."/>
            <person name="Crombie A.T."/>
            <person name="Murrell J.C."/>
        </authorList>
    </citation>
    <scope>NUCLEOTIDE SEQUENCE</scope>
    <source>
        <strain evidence="1">PC2</strain>
    </source>
</reference>
<accession>A0ABS9Z8I2</accession>
<dbReference type="Pfam" id="PF01263">
    <property type="entry name" value="Aldose_epim"/>
    <property type="match status" value="1"/>
</dbReference>
<dbReference type="Gene3D" id="2.70.98.10">
    <property type="match status" value="1"/>
</dbReference>
<organism evidence="1 2">
    <name type="scientific">Candidatus Rhodoblastus alkanivorans</name>
    <dbReference type="NCBI Taxonomy" id="2954117"/>
    <lineage>
        <taxon>Bacteria</taxon>
        <taxon>Pseudomonadati</taxon>
        <taxon>Pseudomonadota</taxon>
        <taxon>Alphaproteobacteria</taxon>
        <taxon>Hyphomicrobiales</taxon>
        <taxon>Rhodoblastaceae</taxon>
        <taxon>Rhodoblastus</taxon>
    </lineage>
</organism>
<dbReference type="RefSeq" id="WP_243067456.1">
    <property type="nucleotide sequence ID" value="NZ_JAIVFK010000013.1"/>
</dbReference>
<comment type="caution">
    <text evidence="1">The sequence shown here is derived from an EMBL/GenBank/DDBJ whole genome shotgun (WGS) entry which is preliminary data.</text>
</comment>
<evidence type="ECO:0000313" key="1">
    <source>
        <dbReference type="EMBL" id="MCI4683507.1"/>
    </source>
</evidence>
<dbReference type="SUPFAM" id="SSF74650">
    <property type="entry name" value="Galactose mutarotase-like"/>
    <property type="match status" value="1"/>
</dbReference>
<keyword evidence="2" id="KW-1185">Reference proteome</keyword>
<sequence>MGRDDAGLCLSSGLEISSGVASARIALRGAELKSWRVGGLELIWPGDEKYWADSAPILFPVVGWTRDGVSVEGRRYPLGLHGFARGEEFSLIEQTADRVLLRLRANERTSTLYPFAFRIDVEYLLYNNVLKIILHVMNEGGAAMPFACGLHPGFNWPLPGASGEHFLRFDAEERAEVPIIAPGGLFSTRRRPIPLRGRELMLTPDLFEEALCFLDANSAGLEFAAAGGSSLRMELENFPHIALWSLSGAPFLCLEAWTGHGDPENFAGDLFAKPSMRILAPGESARSAASFLWRP</sequence>
<gene>
    <name evidence="1" type="ORF">K2U94_12145</name>
</gene>
<evidence type="ECO:0000313" key="2">
    <source>
        <dbReference type="Proteomes" id="UP001139104"/>
    </source>
</evidence>
<proteinExistence type="predicted"/>
<dbReference type="InterPro" id="IPR008183">
    <property type="entry name" value="Aldose_1/G6P_1-epimerase"/>
</dbReference>